<evidence type="ECO:0000313" key="8">
    <source>
        <dbReference type="Proteomes" id="UP000028939"/>
    </source>
</evidence>
<evidence type="ECO:0000256" key="3">
    <source>
        <dbReference type="PIRSR" id="PIRSR602081-1"/>
    </source>
</evidence>
<dbReference type="Pfam" id="PF00875">
    <property type="entry name" value="DNA_photolyase"/>
    <property type="match status" value="1"/>
</dbReference>
<dbReference type="Gene3D" id="1.25.40.80">
    <property type="match status" value="1"/>
</dbReference>
<dbReference type="EMBL" id="CP009215">
    <property type="protein sequence ID" value="AIL96591.1"/>
    <property type="molecule type" value="Genomic_DNA"/>
</dbReference>
<feature type="binding site" evidence="3">
    <location>
        <begin position="379"/>
        <end position="381"/>
    </location>
    <ligand>
        <name>FAD</name>
        <dbReference type="ChEBI" id="CHEBI:57692"/>
    </ligand>
</feature>
<dbReference type="PRINTS" id="PR00147">
    <property type="entry name" value="DNAPHOTLYASE"/>
</dbReference>
<dbReference type="InterPro" id="IPR006050">
    <property type="entry name" value="DNA_photolyase_N"/>
</dbReference>
<evidence type="ECO:0000259" key="6">
    <source>
        <dbReference type="PROSITE" id="PS51645"/>
    </source>
</evidence>
<keyword evidence="2 3" id="KW-0274">FAD</keyword>
<evidence type="ECO:0000256" key="2">
    <source>
        <dbReference type="ARBA" id="ARBA00022827"/>
    </source>
</evidence>
<feature type="binding site" evidence="3">
    <location>
        <position position="253"/>
    </location>
    <ligand>
        <name>FAD</name>
        <dbReference type="ChEBI" id="CHEBI:57692"/>
    </ligand>
</feature>
<dbReference type="InterPro" id="IPR014729">
    <property type="entry name" value="Rossmann-like_a/b/a_fold"/>
</dbReference>
<dbReference type="InterPro" id="IPR002081">
    <property type="entry name" value="Cryptochrome/DNA_photolyase_1"/>
</dbReference>
<feature type="site" description="Electron transfer via tryptophanyl radical" evidence="4">
    <location>
        <position position="389"/>
    </location>
</feature>
<dbReference type="Gene3D" id="3.40.50.620">
    <property type="entry name" value="HUPs"/>
    <property type="match status" value="1"/>
</dbReference>
<dbReference type="GO" id="GO:0003677">
    <property type="term" value="F:DNA binding"/>
    <property type="evidence" value="ECO:0007669"/>
    <property type="project" value="TreeGrafter"/>
</dbReference>
<keyword evidence="1 3" id="KW-0285">Flavoprotein</keyword>
<dbReference type="AlphaFoldDB" id="A0A077HJD7"/>
<dbReference type="RefSeq" id="WP_038610738.1">
    <property type="nucleotide sequence ID" value="NZ_CP009215.1"/>
</dbReference>
<dbReference type="Gene3D" id="1.10.579.10">
    <property type="entry name" value="DNA Cyclobutane Dipyrimidine Photolyase, subunit A, domain 3"/>
    <property type="match status" value="1"/>
</dbReference>
<dbReference type="SUPFAM" id="SSF48173">
    <property type="entry name" value="Cryptochrome/photolyase FAD-binding domain"/>
    <property type="match status" value="1"/>
</dbReference>
<dbReference type="HOGENOM" id="CLU_010348_2_2_11"/>
<dbReference type="Pfam" id="PF03441">
    <property type="entry name" value="FAD_binding_7"/>
    <property type="match status" value="1"/>
</dbReference>
<proteinExistence type="inferred from homology"/>
<dbReference type="Proteomes" id="UP000028939">
    <property type="component" value="Chromosome"/>
</dbReference>
<feature type="binding site" evidence="3">
    <location>
        <begin position="215"/>
        <end position="219"/>
    </location>
    <ligand>
        <name>FAD</name>
        <dbReference type="ChEBI" id="CHEBI:57692"/>
    </ligand>
</feature>
<evidence type="ECO:0000256" key="1">
    <source>
        <dbReference type="ARBA" id="ARBA00022630"/>
    </source>
</evidence>
<keyword evidence="5" id="KW-0157">Chromophore</keyword>
<evidence type="ECO:0000256" key="4">
    <source>
        <dbReference type="PIRSR" id="PIRSR602081-2"/>
    </source>
</evidence>
<name>A0A077HJD7_9CORY</name>
<keyword evidence="8" id="KW-1185">Reference proteome</keyword>
<evidence type="ECO:0000313" key="7">
    <source>
        <dbReference type="EMBL" id="AIL96591.1"/>
    </source>
</evidence>
<dbReference type="OrthoDB" id="9772484at2"/>
<feature type="site" description="Electron transfer via tryptophanyl radical" evidence="4">
    <location>
        <position position="287"/>
    </location>
</feature>
<dbReference type="SUPFAM" id="SSF52425">
    <property type="entry name" value="Cryptochrome/photolyase, N-terminal domain"/>
    <property type="match status" value="1"/>
</dbReference>
<dbReference type="InterPro" id="IPR036155">
    <property type="entry name" value="Crypto/Photolyase_N_sf"/>
</dbReference>
<dbReference type="STRING" id="401472.CUREI_04150"/>
<dbReference type="PROSITE" id="PS51645">
    <property type="entry name" value="PHR_CRY_ALPHA_BETA"/>
    <property type="match status" value="1"/>
</dbReference>
<evidence type="ECO:0000256" key="5">
    <source>
        <dbReference type="RuleBase" id="RU004182"/>
    </source>
</evidence>
<organism evidence="7 8">
    <name type="scientific">Corynebacterium ureicelerivorans</name>
    <dbReference type="NCBI Taxonomy" id="401472"/>
    <lineage>
        <taxon>Bacteria</taxon>
        <taxon>Bacillati</taxon>
        <taxon>Actinomycetota</taxon>
        <taxon>Actinomycetes</taxon>
        <taxon>Mycobacteriales</taxon>
        <taxon>Corynebacteriaceae</taxon>
        <taxon>Corynebacterium</taxon>
    </lineage>
</organism>
<comment type="similarity">
    <text evidence="5">Belongs to the DNA photolyase family.</text>
</comment>
<protein>
    <submittedName>
        <fullName evidence="7">Deoxyribodipyrimidine photolyase</fullName>
    </submittedName>
</protein>
<dbReference type="GO" id="GO:0009416">
    <property type="term" value="P:response to light stimulus"/>
    <property type="evidence" value="ECO:0007669"/>
    <property type="project" value="TreeGrafter"/>
</dbReference>
<dbReference type="InterPro" id="IPR036134">
    <property type="entry name" value="Crypto/Photolyase_FAD-like_sf"/>
</dbReference>
<reference evidence="7 8" key="1">
    <citation type="submission" date="2014-08" db="EMBL/GenBank/DDBJ databases">
        <title>Complete genome sequence of Corynebacterium ureicelerivorans DSM 45051, a lipophilic and urea-splitting isolate from a blood culture of a septicaemia patient.</title>
        <authorList>
            <person name="Tippelt A."/>
            <person name="Albersmeier A."/>
            <person name="Brinkrolf K."/>
            <person name="Ruckert C."/>
            <person name="Tauch A."/>
        </authorList>
    </citation>
    <scope>NUCLEOTIDE SEQUENCE [LARGE SCALE GENOMIC DNA]</scope>
    <source>
        <strain evidence="7 8">IMMIB RIV-2301</strain>
    </source>
</reference>
<keyword evidence="7" id="KW-0456">Lyase</keyword>
<dbReference type="PANTHER" id="PTHR11455:SF9">
    <property type="entry name" value="CRYPTOCHROME CIRCADIAN CLOCK 5 ISOFORM X1"/>
    <property type="match status" value="1"/>
</dbReference>
<dbReference type="PANTHER" id="PTHR11455">
    <property type="entry name" value="CRYPTOCHROME"/>
    <property type="match status" value="1"/>
</dbReference>
<dbReference type="GO" id="GO:0003904">
    <property type="term" value="F:deoxyribodipyrimidine photo-lyase activity"/>
    <property type="evidence" value="ECO:0007669"/>
    <property type="project" value="TreeGrafter"/>
</dbReference>
<comment type="cofactor">
    <cofactor evidence="3">
        <name>FAD</name>
        <dbReference type="ChEBI" id="CHEBI:57692"/>
    </cofactor>
    <text evidence="3">Binds 1 FAD per subunit.</text>
</comment>
<dbReference type="GO" id="GO:0071949">
    <property type="term" value="F:FAD binding"/>
    <property type="evidence" value="ECO:0007669"/>
    <property type="project" value="TreeGrafter"/>
</dbReference>
<dbReference type="InterPro" id="IPR005101">
    <property type="entry name" value="Cryptochr/Photolyase_FAD-bd"/>
</dbReference>
<accession>A0A077HJD7</accession>
<feature type="domain" description="Photolyase/cryptochrome alpha/beta" evidence="6">
    <location>
        <begin position="5"/>
        <end position="118"/>
    </location>
</feature>
<gene>
    <name evidence="7" type="ORF">CUREI_04150</name>
</gene>
<sequence>MPTTPTTLVWFRDDLRVTDNPALAYAASRGDVAGVLIDDSSTARPLGRAAAWWRERSAAALSEKLPLIREVGDPREIVPRLAREMDAEVVWNRRYDSVELDAEVKRAVDARTFPGFLLAEPWDIATGSGTPYRVFTPFYKAMQQHVAAHPPRPVAAPSLPGGTRLEVSAAPSWAEELAVHNTPGEDAALRRFHEFLDGLADGHGYDNNDLTPGATSGLSAHLRFGELSPGYVWAETVAFAEEHPTAAPDAWAFLRQLVWRDFAWHRYYHLPDLAAHNVREQFNRFEWAWSANAAPWEHAAAFASAAMEPDADAAQHLDQLAQWQRGATGVPLVDAGMHELWRTGTMHNRVRMVVGSWLTKNLGIHWRHGEEWFWDTLVDADAASNPFNWQWVAGSGDDAAPYFRIFNPLTQQEKFDPAGAYVSRWAPEALLPGYPEPMVDVKESRKVALAAYEDIKTSS</sequence>
<dbReference type="KEGG" id="cuv:CUREI_04150"/>
<feature type="site" description="Electron transfer via tryptophanyl radical" evidence="4">
    <location>
        <position position="366"/>
    </location>
</feature>